<dbReference type="InterPro" id="IPR001633">
    <property type="entry name" value="EAL_dom"/>
</dbReference>
<protein>
    <submittedName>
        <fullName evidence="5">Diguanylate cyclase (GGDEF)-like protein/PAS domain S-box-containing protein</fullName>
    </submittedName>
</protein>
<name>A0A7W6MLJ1_9HYPH</name>
<proteinExistence type="predicted"/>
<dbReference type="SMART" id="SM00052">
    <property type="entry name" value="EAL"/>
    <property type="match status" value="1"/>
</dbReference>
<dbReference type="InterPro" id="IPR029787">
    <property type="entry name" value="Nucleotide_cyclase"/>
</dbReference>
<dbReference type="InterPro" id="IPR052155">
    <property type="entry name" value="Biofilm_reg_signaling"/>
</dbReference>
<dbReference type="CDD" id="cd01949">
    <property type="entry name" value="GGDEF"/>
    <property type="match status" value="1"/>
</dbReference>
<feature type="domain" description="EAL" evidence="3">
    <location>
        <begin position="468"/>
        <end position="722"/>
    </location>
</feature>
<dbReference type="Gene3D" id="3.30.450.40">
    <property type="match status" value="1"/>
</dbReference>
<dbReference type="SMART" id="SM00267">
    <property type="entry name" value="GGDEF"/>
    <property type="match status" value="1"/>
</dbReference>
<dbReference type="Pfam" id="PF00990">
    <property type="entry name" value="GGDEF"/>
    <property type="match status" value="1"/>
</dbReference>
<dbReference type="SUPFAM" id="SSF55781">
    <property type="entry name" value="GAF domain-like"/>
    <property type="match status" value="1"/>
</dbReference>
<dbReference type="InterPro" id="IPR035965">
    <property type="entry name" value="PAS-like_dom_sf"/>
</dbReference>
<dbReference type="InterPro" id="IPR003018">
    <property type="entry name" value="GAF"/>
</dbReference>
<sequence>MTRVAALQTDETVERRRQASLAAFEIGGTEPEDRFDDIARLAAELFQAPIALVSLVEDDRQWFKAHHGVGACQAPRAGSFCGETIRGDEVFCVEDARADPRFAASPLVTGEPFARFYVGAPLIASDGYRLGALCVLDTAPRRRPSQARRRALSRLAAMVVRQMELRRTEFVRSTVTEFADATALTLLSLDGQGRIAFVNAAASALFGYGAREMIGQPVDLIIPERLRAAHGAGFGRAIASNHPRLAGRTVEVTALKRDGTEFPVEMTLSVWHGERGIGIGAIIRDITERRERDARLLRRASQDTLTGLLNRSALEDEIGAWLKAGEAAGVLVADLDGFKEINDSLGYEVGDALLQAVAVRLPKALDGSVVSARLGGDTFALFLPQVRDAVAAGAATARVMEAFALPFEIDGHVCQLGVSVGAALAPEHGRDAEELLASADFALHRVKKAGGGMARLFEPAMRSHSLARRVLRDELLGALRNGDLRLHYQPQVSLADGSTVGMEALIRWQHPVRGLVLPGAFLPAVETSTLALPVGWWVLDEACRQMALWRDAGHGDVRMAINLFPGQFRDRDLVRRIDEALRRWSLDPARLEIEVTESIALHDDDSSHLRLRQLRELGVRVALDDFGTGYASLSTLQRFALTTLKIDRSFVRDFPANRHDAAITRAMIHLGNDLDLETVAEGIETVQQETALRALGCQVGQGFLYGRAMPGEAALAWIAAQAAECESRRRAAG</sequence>
<accession>A0A7W6MLJ1</accession>
<evidence type="ECO:0000259" key="1">
    <source>
        <dbReference type="PROSITE" id="PS50112"/>
    </source>
</evidence>
<dbReference type="Pfam" id="PF00563">
    <property type="entry name" value="EAL"/>
    <property type="match status" value="1"/>
</dbReference>
<dbReference type="SUPFAM" id="SSF141868">
    <property type="entry name" value="EAL domain-like"/>
    <property type="match status" value="1"/>
</dbReference>
<dbReference type="PROSITE" id="PS50883">
    <property type="entry name" value="EAL"/>
    <property type="match status" value="1"/>
</dbReference>
<dbReference type="InterPro" id="IPR001610">
    <property type="entry name" value="PAC"/>
</dbReference>
<evidence type="ECO:0000259" key="4">
    <source>
        <dbReference type="PROSITE" id="PS50887"/>
    </source>
</evidence>
<organism evidence="5 6">
    <name type="scientific">Aureimonas pseudogalii</name>
    <dbReference type="NCBI Taxonomy" id="1744844"/>
    <lineage>
        <taxon>Bacteria</taxon>
        <taxon>Pseudomonadati</taxon>
        <taxon>Pseudomonadota</taxon>
        <taxon>Alphaproteobacteria</taxon>
        <taxon>Hyphomicrobiales</taxon>
        <taxon>Aurantimonadaceae</taxon>
        <taxon>Aureimonas</taxon>
    </lineage>
</organism>
<dbReference type="InterPro" id="IPR000700">
    <property type="entry name" value="PAS-assoc_C"/>
</dbReference>
<feature type="domain" description="GGDEF" evidence="4">
    <location>
        <begin position="326"/>
        <end position="459"/>
    </location>
</feature>
<dbReference type="CDD" id="cd01948">
    <property type="entry name" value="EAL"/>
    <property type="match status" value="1"/>
</dbReference>
<evidence type="ECO:0000259" key="3">
    <source>
        <dbReference type="PROSITE" id="PS50883"/>
    </source>
</evidence>
<dbReference type="SUPFAM" id="SSF55785">
    <property type="entry name" value="PYP-like sensor domain (PAS domain)"/>
    <property type="match status" value="1"/>
</dbReference>
<dbReference type="InterPro" id="IPR000160">
    <property type="entry name" value="GGDEF_dom"/>
</dbReference>
<feature type="domain" description="PAC" evidence="2">
    <location>
        <begin position="248"/>
        <end position="298"/>
    </location>
</feature>
<reference evidence="5 6" key="1">
    <citation type="submission" date="2020-08" db="EMBL/GenBank/DDBJ databases">
        <title>Genomic Encyclopedia of Type Strains, Phase IV (KMG-IV): sequencing the most valuable type-strain genomes for metagenomic binning, comparative biology and taxonomic classification.</title>
        <authorList>
            <person name="Goeker M."/>
        </authorList>
    </citation>
    <scope>NUCLEOTIDE SEQUENCE [LARGE SCALE GENOMIC DNA]</scope>
    <source>
        <strain evidence="5 6">DSM 102238</strain>
    </source>
</reference>
<evidence type="ECO:0000259" key="2">
    <source>
        <dbReference type="PROSITE" id="PS50113"/>
    </source>
</evidence>
<dbReference type="AlphaFoldDB" id="A0A7W6MLJ1"/>
<dbReference type="PANTHER" id="PTHR44757">
    <property type="entry name" value="DIGUANYLATE CYCLASE DGCP"/>
    <property type="match status" value="1"/>
</dbReference>
<dbReference type="PROSITE" id="PS50112">
    <property type="entry name" value="PAS"/>
    <property type="match status" value="1"/>
</dbReference>
<dbReference type="EMBL" id="JACIEK010000012">
    <property type="protein sequence ID" value="MBB3999820.1"/>
    <property type="molecule type" value="Genomic_DNA"/>
</dbReference>
<dbReference type="NCBIfam" id="TIGR00229">
    <property type="entry name" value="sensory_box"/>
    <property type="match status" value="1"/>
</dbReference>
<dbReference type="InterPro" id="IPR043128">
    <property type="entry name" value="Rev_trsase/Diguanyl_cyclase"/>
</dbReference>
<dbReference type="Gene3D" id="3.30.450.20">
    <property type="entry name" value="PAS domain"/>
    <property type="match status" value="1"/>
</dbReference>
<dbReference type="Pfam" id="PF01590">
    <property type="entry name" value="GAF"/>
    <property type="match status" value="1"/>
</dbReference>
<feature type="domain" description="PAS" evidence="1">
    <location>
        <begin position="171"/>
        <end position="241"/>
    </location>
</feature>
<dbReference type="RefSeq" id="WP_183201328.1">
    <property type="nucleotide sequence ID" value="NZ_JACIEK010000012.1"/>
</dbReference>
<dbReference type="InterPro" id="IPR029016">
    <property type="entry name" value="GAF-like_dom_sf"/>
</dbReference>
<comment type="caution">
    <text evidence="5">The sequence shown here is derived from an EMBL/GenBank/DDBJ whole genome shotgun (WGS) entry which is preliminary data.</text>
</comment>
<keyword evidence="6" id="KW-1185">Reference proteome</keyword>
<dbReference type="InterPro" id="IPR035919">
    <property type="entry name" value="EAL_sf"/>
</dbReference>
<dbReference type="SUPFAM" id="SSF55073">
    <property type="entry name" value="Nucleotide cyclase"/>
    <property type="match status" value="1"/>
</dbReference>
<gene>
    <name evidence="5" type="ORF">GGR04_003690</name>
</gene>
<evidence type="ECO:0000313" key="5">
    <source>
        <dbReference type="EMBL" id="MBB3999820.1"/>
    </source>
</evidence>
<dbReference type="PROSITE" id="PS50887">
    <property type="entry name" value="GGDEF"/>
    <property type="match status" value="1"/>
</dbReference>
<dbReference type="Proteomes" id="UP000542776">
    <property type="component" value="Unassembled WGS sequence"/>
</dbReference>
<dbReference type="Pfam" id="PF13426">
    <property type="entry name" value="PAS_9"/>
    <property type="match status" value="1"/>
</dbReference>
<dbReference type="Gene3D" id="3.20.20.450">
    <property type="entry name" value="EAL domain"/>
    <property type="match status" value="1"/>
</dbReference>
<dbReference type="Gene3D" id="3.30.70.270">
    <property type="match status" value="1"/>
</dbReference>
<dbReference type="PROSITE" id="PS50113">
    <property type="entry name" value="PAC"/>
    <property type="match status" value="1"/>
</dbReference>
<dbReference type="PANTHER" id="PTHR44757:SF2">
    <property type="entry name" value="BIOFILM ARCHITECTURE MAINTENANCE PROTEIN MBAA"/>
    <property type="match status" value="1"/>
</dbReference>
<dbReference type="SMART" id="SM00091">
    <property type="entry name" value="PAS"/>
    <property type="match status" value="1"/>
</dbReference>
<evidence type="ECO:0000313" key="6">
    <source>
        <dbReference type="Proteomes" id="UP000542776"/>
    </source>
</evidence>
<dbReference type="SMART" id="SM00086">
    <property type="entry name" value="PAC"/>
    <property type="match status" value="1"/>
</dbReference>
<dbReference type="SMART" id="SM00065">
    <property type="entry name" value="GAF"/>
    <property type="match status" value="1"/>
</dbReference>
<dbReference type="InterPro" id="IPR000014">
    <property type="entry name" value="PAS"/>
</dbReference>
<dbReference type="NCBIfam" id="TIGR00254">
    <property type="entry name" value="GGDEF"/>
    <property type="match status" value="1"/>
</dbReference>
<dbReference type="CDD" id="cd00130">
    <property type="entry name" value="PAS"/>
    <property type="match status" value="1"/>
</dbReference>